<accession>A0A1B5KZU0</accession>
<dbReference type="Proteomes" id="UP000054053">
    <property type="component" value="Unassembled WGS sequence"/>
</dbReference>
<dbReference type="EMBL" id="BBTG02000005">
    <property type="protein sequence ID" value="GAO16630.1"/>
    <property type="molecule type" value="Genomic_DNA"/>
</dbReference>
<protein>
    <submittedName>
        <fullName evidence="1">Uncharacterized protein</fullName>
    </submittedName>
</protein>
<organism evidence="1 2">
    <name type="scientific">Ustilaginoidea virens</name>
    <name type="common">Rice false smut fungus</name>
    <name type="synonym">Villosiclava virens</name>
    <dbReference type="NCBI Taxonomy" id="1159556"/>
    <lineage>
        <taxon>Eukaryota</taxon>
        <taxon>Fungi</taxon>
        <taxon>Dikarya</taxon>
        <taxon>Ascomycota</taxon>
        <taxon>Pezizomycotina</taxon>
        <taxon>Sordariomycetes</taxon>
        <taxon>Hypocreomycetidae</taxon>
        <taxon>Hypocreales</taxon>
        <taxon>Clavicipitaceae</taxon>
        <taxon>Ustilaginoidea</taxon>
    </lineage>
</organism>
<comment type="caution">
    <text evidence="1">The sequence shown here is derived from an EMBL/GenBank/DDBJ whole genome shotgun (WGS) entry which is preliminary data.</text>
</comment>
<dbReference type="AlphaFoldDB" id="A0A1B5KZU0"/>
<reference evidence="2" key="1">
    <citation type="journal article" date="2016" name="Genome Announc.">
        <title>Genome sequence of Ustilaginoidea virens IPU010, a rice pathogenic fungus causing false smut.</title>
        <authorList>
            <person name="Kumagai T."/>
            <person name="Ishii T."/>
            <person name="Terai G."/>
            <person name="Umemura M."/>
            <person name="Machida M."/>
            <person name="Asai K."/>
        </authorList>
    </citation>
    <scope>NUCLEOTIDE SEQUENCE [LARGE SCALE GENOMIC DNA]</scope>
    <source>
        <strain evidence="2">IPU010</strain>
    </source>
</reference>
<evidence type="ECO:0000313" key="1">
    <source>
        <dbReference type="EMBL" id="GAO16630.1"/>
    </source>
</evidence>
<gene>
    <name evidence="1" type="ORF">UVI_02012510</name>
</gene>
<name>A0A1B5KZU0_USTVR</name>
<sequence>MAETGFVYQRSEGIQILKEEAETLLDYFGAAIGSGGGGGDGGDAVAAAAAAGSKGKMDWV</sequence>
<proteinExistence type="predicted"/>
<evidence type="ECO:0000313" key="2">
    <source>
        <dbReference type="Proteomes" id="UP000054053"/>
    </source>
</evidence>